<organism evidence="2">
    <name type="scientific">bioreactor metagenome</name>
    <dbReference type="NCBI Taxonomy" id="1076179"/>
    <lineage>
        <taxon>unclassified sequences</taxon>
        <taxon>metagenomes</taxon>
        <taxon>ecological metagenomes</taxon>
    </lineage>
</organism>
<gene>
    <name evidence="2" type="ORF">SDC9_181028</name>
</gene>
<evidence type="ECO:0000259" key="1">
    <source>
        <dbReference type="Pfam" id="PF18164"/>
    </source>
</evidence>
<dbReference type="EMBL" id="VSSQ01086091">
    <property type="protein sequence ID" value="MPN33540.1"/>
    <property type="molecule type" value="Genomic_DNA"/>
</dbReference>
<accession>A0A645H4D5</accession>
<dbReference type="AlphaFoldDB" id="A0A645H4D5"/>
<comment type="caution">
    <text evidence="2">The sequence shown here is derived from an EMBL/GenBank/DDBJ whole genome shotgun (WGS) entry which is preliminary data.</text>
</comment>
<protein>
    <recommendedName>
        <fullName evidence="1">GNAT-like C-terminal domain-containing protein</fullName>
    </recommendedName>
</protein>
<dbReference type="Gene3D" id="3.40.630.120">
    <property type="match status" value="1"/>
</dbReference>
<proteinExistence type="predicted"/>
<dbReference type="InterPro" id="IPR041644">
    <property type="entry name" value="GNAT_C"/>
</dbReference>
<name>A0A645H4D5_9ZZZZ</name>
<reference evidence="2" key="1">
    <citation type="submission" date="2019-08" db="EMBL/GenBank/DDBJ databases">
        <authorList>
            <person name="Kucharzyk K."/>
            <person name="Murdoch R.W."/>
            <person name="Higgins S."/>
            <person name="Loffler F."/>
        </authorList>
    </citation>
    <scope>NUCLEOTIDE SEQUENCE</scope>
</reference>
<sequence length="130" mass="14504">MRLLSDSATTVLHIHIPAGEKLTKEAVDDSLRQVCRYVPNHGLAVCASWLLDPALAMVAEPSSNIVLFMQRFAKFPVPFETPQIFERVFGFTATEEDIPHWKATTTLQKSIQQALSEGVVFRTMGGYLLL</sequence>
<evidence type="ECO:0000313" key="2">
    <source>
        <dbReference type="EMBL" id="MPN33540.1"/>
    </source>
</evidence>
<feature type="domain" description="GNAT-like C-terminal" evidence="1">
    <location>
        <begin position="5"/>
        <end position="128"/>
    </location>
</feature>
<dbReference type="Pfam" id="PF18164">
    <property type="entry name" value="GNAT_C"/>
    <property type="match status" value="1"/>
</dbReference>